<dbReference type="InterPro" id="IPR036236">
    <property type="entry name" value="Znf_C2H2_sf"/>
</dbReference>
<reference evidence="3 4" key="1">
    <citation type="submission" date="2017-12" db="EMBL/GenBank/DDBJ databases">
        <title>Comparative genomics of Botrytis spp.</title>
        <authorList>
            <person name="Valero-Jimenez C.A."/>
            <person name="Tapia P."/>
            <person name="Veloso J."/>
            <person name="Silva-Moreno E."/>
            <person name="Staats M."/>
            <person name="Valdes J.H."/>
            <person name="Van Kan J.A.L."/>
        </authorList>
    </citation>
    <scope>NUCLEOTIDE SEQUENCE [LARGE SCALE GENOMIC DNA]</scope>
    <source>
        <strain evidence="3 4">MUCL435</strain>
    </source>
</reference>
<dbReference type="OrthoDB" id="194443at2759"/>
<dbReference type="Proteomes" id="UP000308671">
    <property type="component" value="Unassembled WGS sequence"/>
</dbReference>
<gene>
    <name evidence="3" type="ORF">BGAL_0492g00050</name>
</gene>
<dbReference type="PROSITE" id="PS00028">
    <property type="entry name" value="ZINC_FINGER_C2H2_1"/>
    <property type="match status" value="1"/>
</dbReference>
<dbReference type="Gene3D" id="3.30.160.60">
    <property type="entry name" value="Classic Zinc Finger"/>
    <property type="match status" value="1"/>
</dbReference>
<dbReference type="AlphaFoldDB" id="A0A4S8QKL8"/>
<sequence length="339" mass="38745">MFSFFSRGMSRKKDGYYACEICGIQCKRKHHLEQHNLGKQHLDKVKAAEALELAAKTAQQSGPRMTVIVVGKARKQYRISYDVLYDASPYFRELCDNCAVSNLDASFRVEEECEQFGIFIYCLENQDLNIPTPIGVVPALLELYFIAAKYQVSFLQDRIIDHLLIMKRCPQEWNIKRLYDNTNATSKLRWLCACDTTCLLRSSAKEVPASQDSVEYKLLRAAEECPEFAFDVFRVQLIYNTCDWLGTYMHEFHACEFHCHEANKLCYHINVDGSPRLPGSFANARNLDGALRDSSNGRVLGKRRRDQNGAEGSINRSVRRKIEAVIVKDEPNASQEEGT</sequence>
<proteinExistence type="predicted"/>
<dbReference type="EMBL" id="PQXL01000491">
    <property type="protein sequence ID" value="THV45413.1"/>
    <property type="molecule type" value="Genomic_DNA"/>
</dbReference>
<feature type="region of interest" description="Disordered" evidence="1">
    <location>
        <begin position="295"/>
        <end position="315"/>
    </location>
</feature>
<organism evidence="3 4">
    <name type="scientific">Botrytis galanthina</name>
    <dbReference type="NCBI Taxonomy" id="278940"/>
    <lineage>
        <taxon>Eukaryota</taxon>
        <taxon>Fungi</taxon>
        <taxon>Dikarya</taxon>
        <taxon>Ascomycota</taxon>
        <taxon>Pezizomycotina</taxon>
        <taxon>Leotiomycetes</taxon>
        <taxon>Helotiales</taxon>
        <taxon>Sclerotiniaceae</taxon>
        <taxon>Botrytis</taxon>
    </lineage>
</organism>
<comment type="caution">
    <text evidence="3">The sequence shown here is derived from an EMBL/GenBank/DDBJ whole genome shotgun (WGS) entry which is preliminary data.</text>
</comment>
<name>A0A4S8QKL8_9HELO</name>
<accession>A0A4S8QKL8</accession>
<dbReference type="Gene3D" id="3.30.710.10">
    <property type="entry name" value="Potassium Channel Kv1.1, Chain A"/>
    <property type="match status" value="1"/>
</dbReference>
<protein>
    <recommendedName>
        <fullName evidence="2">C2H2-type domain-containing protein</fullName>
    </recommendedName>
</protein>
<evidence type="ECO:0000313" key="3">
    <source>
        <dbReference type="EMBL" id="THV45413.1"/>
    </source>
</evidence>
<dbReference type="InterPro" id="IPR011333">
    <property type="entry name" value="SKP1/BTB/POZ_sf"/>
</dbReference>
<feature type="domain" description="C2H2-type" evidence="2">
    <location>
        <begin position="19"/>
        <end position="41"/>
    </location>
</feature>
<keyword evidence="4" id="KW-1185">Reference proteome</keyword>
<evidence type="ECO:0000256" key="1">
    <source>
        <dbReference type="SAM" id="MobiDB-lite"/>
    </source>
</evidence>
<evidence type="ECO:0000259" key="2">
    <source>
        <dbReference type="PROSITE" id="PS00028"/>
    </source>
</evidence>
<dbReference type="InterPro" id="IPR013087">
    <property type="entry name" value="Znf_C2H2_type"/>
</dbReference>
<dbReference type="SUPFAM" id="SSF57667">
    <property type="entry name" value="beta-beta-alpha zinc fingers"/>
    <property type="match status" value="1"/>
</dbReference>
<evidence type="ECO:0000313" key="4">
    <source>
        <dbReference type="Proteomes" id="UP000308671"/>
    </source>
</evidence>